<dbReference type="PANTHER" id="PTHR35708:SF3">
    <property type="entry name" value="GB|AAD25831.1"/>
    <property type="match status" value="1"/>
</dbReference>
<feature type="transmembrane region" description="Helical" evidence="2">
    <location>
        <begin position="12"/>
        <end position="45"/>
    </location>
</feature>
<dbReference type="PANTHER" id="PTHR35708">
    <property type="entry name" value="GB|AAD25831.1"/>
    <property type="match status" value="1"/>
</dbReference>
<organism evidence="3 4">
    <name type="scientific">Ficus carica</name>
    <name type="common">Common fig</name>
    <dbReference type="NCBI Taxonomy" id="3494"/>
    <lineage>
        <taxon>Eukaryota</taxon>
        <taxon>Viridiplantae</taxon>
        <taxon>Streptophyta</taxon>
        <taxon>Embryophyta</taxon>
        <taxon>Tracheophyta</taxon>
        <taxon>Spermatophyta</taxon>
        <taxon>Magnoliopsida</taxon>
        <taxon>eudicotyledons</taxon>
        <taxon>Gunneridae</taxon>
        <taxon>Pentapetalae</taxon>
        <taxon>rosids</taxon>
        <taxon>fabids</taxon>
        <taxon>Rosales</taxon>
        <taxon>Moraceae</taxon>
        <taxon>Ficeae</taxon>
        <taxon>Ficus</taxon>
    </lineage>
</organism>
<dbReference type="EMBL" id="BTGU01000002">
    <property type="protein sequence ID" value="GMN27622.1"/>
    <property type="molecule type" value="Genomic_DNA"/>
</dbReference>
<feature type="region of interest" description="Disordered" evidence="1">
    <location>
        <begin position="83"/>
        <end position="162"/>
    </location>
</feature>
<name>A0AA87Z1A4_FICCA</name>
<evidence type="ECO:0000256" key="1">
    <source>
        <dbReference type="SAM" id="MobiDB-lite"/>
    </source>
</evidence>
<keyword evidence="4" id="KW-1185">Reference proteome</keyword>
<keyword evidence="2" id="KW-0472">Membrane</keyword>
<dbReference type="Proteomes" id="UP001187192">
    <property type="component" value="Unassembled WGS sequence"/>
</dbReference>
<proteinExistence type="predicted"/>
<dbReference type="AlphaFoldDB" id="A0AA87Z1A4"/>
<sequence>MMVNYLCSLRKLLVPWLILVGFLGLGYSFSIFLTSTILILSTIFFPFPKPKPVDPIHENENPPEKIHVLNLISSDHHQKFPIPHLEDQVKEPQEEEKEEETTPQMKEAQQHQDMMISHSASSHNSESECSTLDHDHSSTTEDSEAEWPFGRKSAVFSDDDGSISDEESLIEIALPSGHYVGHNHHHPHLFPDCIFKQRSLIMELLAEINNDINEEDNLIEIDISMGSIKCSRFEIEA</sequence>
<feature type="compositionally biased region" description="Basic and acidic residues" evidence="1">
    <location>
        <begin position="83"/>
        <end position="92"/>
    </location>
</feature>
<gene>
    <name evidence="3" type="ORF">TIFTF001_001737</name>
</gene>
<evidence type="ECO:0000256" key="2">
    <source>
        <dbReference type="SAM" id="Phobius"/>
    </source>
</evidence>
<evidence type="ECO:0000313" key="3">
    <source>
        <dbReference type="EMBL" id="GMN27622.1"/>
    </source>
</evidence>
<keyword evidence="2" id="KW-1133">Transmembrane helix</keyword>
<keyword evidence="2" id="KW-0812">Transmembrane</keyword>
<evidence type="ECO:0000313" key="4">
    <source>
        <dbReference type="Proteomes" id="UP001187192"/>
    </source>
</evidence>
<comment type="caution">
    <text evidence="3">The sequence shown here is derived from an EMBL/GenBank/DDBJ whole genome shotgun (WGS) entry which is preliminary data.</text>
</comment>
<protein>
    <submittedName>
        <fullName evidence="3">Uncharacterized protein</fullName>
    </submittedName>
</protein>
<feature type="compositionally biased region" description="Low complexity" evidence="1">
    <location>
        <begin position="117"/>
        <end position="130"/>
    </location>
</feature>
<reference evidence="3" key="1">
    <citation type="submission" date="2023-07" db="EMBL/GenBank/DDBJ databases">
        <title>draft genome sequence of fig (Ficus carica).</title>
        <authorList>
            <person name="Takahashi T."/>
            <person name="Nishimura K."/>
        </authorList>
    </citation>
    <scope>NUCLEOTIDE SEQUENCE</scope>
</reference>
<accession>A0AA87Z1A4</accession>